<gene>
    <name evidence="8" type="primary">gyrA_1</name>
    <name evidence="8" type="ORF">NCTC10125_00021</name>
</gene>
<dbReference type="PROSITE" id="PS52040">
    <property type="entry name" value="TOPO_IIA"/>
    <property type="match status" value="1"/>
</dbReference>
<protein>
    <recommendedName>
        <fullName evidence="2">DNA topoisomerase (ATP-hydrolyzing)</fullName>
        <ecNumber evidence="2">5.6.2.2</ecNumber>
    </recommendedName>
</protein>
<dbReference type="InterPro" id="IPR050220">
    <property type="entry name" value="Type_II_DNA_Topoisomerases"/>
</dbReference>
<dbReference type="Gene3D" id="3.90.199.10">
    <property type="entry name" value="Topoisomerase II, domain 5"/>
    <property type="match status" value="1"/>
</dbReference>
<dbReference type="Proteomes" id="UP000289629">
    <property type="component" value="Chromosome"/>
</dbReference>
<dbReference type="GO" id="GO:0005524">
    <property type="term" value="F:ATP binding"/>
    <property type="evidence" value="ECO:0007669"/>
    <property type="project" value="InterPro"/>
</dbReference>
<dbReference type="GO" id="GO:0005737">
    <property type="term" value="C:cytoplasm"/>
    <property type="evidence" value="ECO:0007669"/>
    <property type="project" value="TreeGrafter"/>
</dbReference>
<proteinExistence type="predicted"/>
<evidence type="ECO:0000256" key="5">
    <source>
        <dbReference type="ARBA" id="ARBA00023235"/>
    </source>
</evidence>
<dbReference type="AlphaFoldDB" id="A0AAJ5NRY8"/>
<dbReference type="GO" id="GO:0006265">
    <property type="term" value="P:DNA topological change"/>
    <property type="evidence" value="ECO:0007669"/>
    <property type="project" value="UniProtKB-UniRule"/>
</dbReference>
<dbReference type="KEGG" id="mds:MDIS_00105"/>
<dbReference type="EMBL" id="LR214971">
    <property type="protein sequence ID" value="VEU61171.1"/>
    <property type="molecule type" value="Genomic_DNA"/>
</dbReference>
<dbReference type="InterPro" id="IPR006691">
    <property type="entry name" value="GyrA/parC_rep"/>
</dbReference>
<dbReference type="SMART" id="SM00434">
    <property type="entry name" value="TOP4c"/>
    <property type="match status" value="1"/>
</dbReference>
<reference evidence="8 9" key="1">
    <citation type="submission" date="2019-01" db="EMBL/GenBank/DDBJ databases">
        <authorList>
            <consortium name="Pathogen Informatics"/>
        </authorList>
    </citation>
    <scope>NUCLEOTIDE SEQUENCE [LARGE SCALE GENOMIC DNA]</scope>
    <source>
        <strain evidence="8 9">NCTC10125</strain>
    </source>
</reference>
<dbReference type="PANTHER" id="PTHR43493">
    <property type="entry name" value="DNA GYRASE/TOPOISOMERASE SUBUNIT A"/>
    <property type="match status" value="1"/>
</dbReference>
<keyword evidence="4 6" id="KW-0238">DNA-binding</keyword>
<dbReference type="InterPro" id="IPR013758">
    <property type="entry name" value="Topo_IIA_A/C_ab"/>
</dbReference>
<dbReference type="GO" id="GO:0009330">
    <property type="term" value="C:DNA topoisomerase type II (double strand cut, ATP-hydrolyzing) complex"/>
    <property type="evidence" value="ECO:0007669"/>
    <property type="project" value="TreeGrafter"/>
</dbReference>
<evidence type="ECO:0000256" key="2">
    <source>
        <dbReference type="ARBA" id="ARBA00012895"/>
    </source>
</evidence>
<dbReference type="GO" id="GO:0034335">
    <property type="term" value="F:DNA negative supercoiling activity"/>
    <property type="evidence" value="ECO:0007669"/>
    <property type="project" value="UniProtKB-ARBA"/>
</dbReference>
<keyword evidence="3 6" id="KW-0799">Topoisomerase</keyword>
<dbReference type="Pfam" id="PF00521">
    <property type="entry name" value="DNA_topoisoIV"/>
    <property type="match status" value="1"/>
</dbReference>
<dbReference type="Pfam" id="PF03989">
    <property type="entry name" value="DNA_gyraseA_C"/>
    <property type="match status" value="2"/>
</dbReference>
<dbReference type="PANTHER" id="PTHR43493:SF9">
    <property type="entry name" value="DNA TOPOISOMERASE 4 SUBUNIT A"/>
    <property type="match status" value="1"/>
</dbReference>
<feature type="domain" description="Topo IIA-type catalytic" evidence="7">
    <location>
        <begin position="34"/>
        <end position="500"/>
    </location>
</feature>
<accession>A0AAJ5NRY8</accession>
<dbReference type="Gene3D" id="1.10.268.10">
    <property type="entry name" value="Topoisomerase, domain 3"/>
    <property type="match status" value="1"/>
</dbReference>
<dbReference type="GO" id="GO:0003677">
    <property type="term" value="F:DNA binding"/>
    <property type="evidence" value="ECO:0007669"/>
    <property type="project" value="UniProtKB-UniRule"/>
</dbReference>
<evidence type="ECO:0000259" key="7">
    <source>
        <dbReference type="PROSITE" id="PS52040"/>
    </source>
</evidence>
<dbReference type="EC" id="5.6.2.2" evidence="2"/>
<evidence type="ECO:0000256" key="6">
    <source>
        <dbReference type="PROSITE-ProRule" id="PRU01384"/>
    </source>
</evidence>
<name>A0AAJ5NRY8_9BACT</name>
<evidence type="ECO:0000256" key="1">
    <source>
        <dbReference type="ARBA" id="ARBA00000185"/>
    </source>
</evidence>
<dbReference type="InterPro" id="IPR035516">
    <property type="entry name" value="Gyrase/topoIV_suA_C"/>
</dbReference>
<dbReference type="Gene3D" id="2.120.10.90">
    <property type="entry name" value="DNA gyrase/topoisomerase IV, subunit A, C-terminal"/>
    <property type="match status" value="1"/>
</dbReference>
<dbReference type="NCBIfam" id="NF004044">
    <property type="entry name" value="PRK05561.1"/>
    <property type="match status" value="1"/>
</dbReference>
<dbReference type="InterPro" id="IPR013760">
    <property type="entry name" value="Topo_IIA-like_dom_sf"/>
</dbReference>
<sequence length="851" mass="97877">MNKNLDLVISSKLEKILAEKFIRYSKYIIQHRAIPDVRDGLKPVQRRILYSMWQLGLKNSKNYKKSARVVGDVIGKYHPHGDSSIYDALVRLSQEWKMNVPLVEMHGNKGSIDDDPPAAMRYTEVRLTQISEHLLELISKNVVTFCPNFDDSEKEPTILPAIFPNLLINGAIGIASGFATEIPPHNLSEVVDAAILMIKNPGITIDEISKVILGPDFPTGGIVYGKSGIFDAFKTGKGKIKITSGYKFSEKKDQKVIEISSIPFGISKANLIQQIDNIRFEEQIYGIKEVIDQSDQNGVLIFVELEQDANQELIINYLLQKTDLQIHYSYNSVAICDNSPKLLTIKEMIFYYLDHLKKIKLAEFNFDLFKNRTRLEIIEGFLKVADITDEVIKVIRESDNSKAGVVADLMKFFDFSEIQADAIASMRLYRLSKIEQQTFLEESKHLEKNISRLTKLVENKEEFDSNLINLLNEFKKYHGSPRKTKIINSDLKIKINHDELIKDEFFYFWISKSGLYKKLDLKNSTTEEIEKTQLPKDDIFVFQGLVNQKQKALFLTNKGEIAVFPVHQIDELNLKNAPINLRITLGIPNDQEILNAFFVDNFENNQFLIFITKFGFAKRMQLDQLAKIRQKKMQNTFRIKENDEIVETFLENKLKNIVFFTSQNRALKISLSEIPIYSRNSAGVKILNLRKGEFIVASQTIETSDSIAIIDYYSRFEKIETDSLHFGNRLIAPKVFSTKLDFSLIPKSIAVYNQNLTVFEFDNPLKIFTISDFINYKTKAKTNYRFFLQNDKNSKNNVKNVDFSTKSVNNNQDIKTNVKNEKPAESIEDKLRKIGEIDIKSILDKIEKENE</sequence>
<evidence type="ECO:0000313" key="9">
    <source>
        <dbReference type="Proteomes" id="UP000289629"/>
    </source>
</evidence>
<dbReference type="SUPFAM" id="SSF56719">
    <property type="entry name" value="Type II DNA topoisomerase"/>
    <property type="match status" value="1"/>
</dbReference>
<dbReference type="RefSeq" id="WP_044635112.1">
    <property type="nucleotide sequence ID" value="NZ_CP007229.1"/>
</dbReference>
<dbReference type="SUPFAM" id="SSF101904">
    <property type="entry name" value="GyrA/ParC C-terminal domain-like"/>
    <property type="match status" value="1"/>
</dbReference>
<dbReference type="CDD" id="cd00187">
    <property type="entry name" value="TOP4c"/>
    <property type="match status" value="1"/>
</dbReference>
<organism evidence="8 9">
    <name type="scientific">Mesomycoplasma dispar</name>
    <dbReference type="NCBI Taxonomy" id="86660"/>
    <lineage>
        <taxon>Bacteria</taxon>
        <taxon>Bacillati</taxon>
        <taxon>Mycoplasmatota</taxon>
        <taxon>Mycoplasmoidales</taxon>
        <taxon>Metamycoplasmataceae</taxon>
        <taxon>Mesomycoplasma</taxon>
    </lineage>
</organism>
<dbReference type="InterPro" id="IPR013757">
    <property type="entry name" value="Topo_IIA_A_a_sf"/>
</dbReference>
<dbReference type="InterPro" id="IPR002205">
    <property type="entry name" value="Topo_IIA_dom_A"/>
</dbReference>
<evidence type="ECO:0000256" key="4">
    <source>
        <dbReference type="ARBA" id="ARBA00023125"/>
    </source>
</evidence>
<dbReference type="Gene3D" id="3.30.1360.40">
    <property type="match status" value="1"/>
</dbReference>
<comment type="catalytic activity">
    <reaction evidence="1 6">
        <text>ATP-dependent breakage, passage and rejoining of double-stranded DNA.</text>
        <dbReference type="EC" id="5.6.2.2"/>
    </reaction>
</comment>
<evidence type="ECO:0000256" key="3">
    <source>
        <dbReference type="ARBA" id="ARBA00023029"/>
    </source>
</evidence>
<evidence type="ECO:0000313" key="8">
    <source>
        <dbReference type="EMBL" id="VEU61171.1"/>
    </source>
</evidence>
<keyword evidence="5 6" id="KW-0413">Isomerase</keyword>
<feature type="active site" description="O-(5'-phospho-DNA)-tyrosine intermediate" evidence="6">
    <location>
        <position position="122"/>
    </location>
</feature>